<evidence type="ECO:0000256" key="13">
    <source>
        <dbReference type="ARBA" id="ARBA00022917"/>
    </source>
</evidence>
<dbReference type="FunFam" id="3.30.56.10:FF:000006">
    <property type="entry name" value="Phenylalanyl-tRNA synthetase subunit beta"/>
    <property type="match status" value="1"/>
</dbReference>
<dbReference type="SUPFAM" id="SSF56037">
    <property type="entry name" value="PheT/TilS domain"/>
    <property type="match status" value="1"/>
</dbReference>
<comment type="similarity">
    <text evidence="3">Belongs to the phenylalanyl-tRNA synthetase beta subunit family. Type 2 subfamily.</text>
</comment>
<dbReference type="GeneID" id="26244839"/>
<keyword evidence="9" id="KW-0479">Metal-binding</keyword>
<keyword evidence="19" id="KW-1185">Reference proteome</keyword>
<dbReference type="Proteomes" id="UP000510686">
    <property type="component" value="Chromosome 5"/>
</dbReference>
<dbReference type="InterPro" id="IPR045060">
    <property type="entry name" value="Phe-tRNA-ligase_IIc_bsu"/>
</dbReference>
<evidence type="ECO:0000256" key="2">
    <source>
        <dbReference type="ARBA" id="ARBA00004496"/>
    </source>
</evidence>
<dbReference type="SUPFAM" id="SSF55681">
    <property type="entry name" value="Class II aaRS and biotin synthetases"/>
    <property type="match status" value="1"/>
</dbReference>
<gene>
    <name evidence="18" type="primary">frs1</name>
    <name evidence="18" type="ORF">G6M90_00g087900</name>
</gene>
<dbReference type="SMART" id="SM00874">
    <property type="entry name" value="B5"/>
    <property type="match status" value="1"/>
</dbReference>
<evidence type="ECO:0000256" key="5">
    <source>
        <dbReference type="ARBA" id="ARBA00012814"/>
    </source>
</evidence>
<dbReference type="GO" id="GO:0009328">
    <property type="term" value="C:phenylalanine-tRNA ligase complex"/>
    <property type="evidence" value="ECO:0007669"/>
    <property type="project" value="TreeGrafter"/>
</dbReference>
<dbReference type="GO" id="GO:0005524">
    <property type="term" value="F:ATP binding"/>
    <property type="evidence" value="ECO:0007669"/>
    <property type="project" value="UniProtKB-KW"/>
</dbReference>
<keyword evidence="12" id="KW-0460">Magnesium</keyword>
<evidence type="ECO:0000313" key="18">
    <source>
        <dbReference type="EMBL" id="QLI72416.1"/>
    </source>
</evidence>
<feature type="domain" description="B5" evidence="17">
    <location>
        <begin position="297"/>
        <end position="375"/>
    </location>
</feature>
<evidence type="ECO:0000313" key="19">
    <source>
        <dbReference type="Proteomes" id="UP000510686"/>
    </source>
</evidence>
<keyword evidence="14" id="KW-0030">Aminoacyl-tRNA synthetase</keyword>
<dbReference type="FunFam" id="3.50.40.10:FF:000002">
    <property type="entry name" value="phenylalanine--tRNA ligase beta subunit"/>
    <property type="match status" value="1"/>
</dbReference>
<dbReference type="Pfam" id="PF03483">
    <property type="entry name" value="B3_4"/>
    <property type="match status" value="1"/>
</dbReference>
<keyword evidence="7" id="KW-0963">Cytoplasm</keyword>
<dbReference type="InterPro" id="IPR045864">
    <property type="entry name" value="aa-tRNA-synth_II/BPL/LPL"/>
</dbReference>
<sequence length="610" mass="69132">MPTISVDKYKLFEALGKKFTKEEFEDLCFDYGIELDEDTEDQERPIVDGQQEPPQLKIEIGANRYDMLCFEGIALNLNIFLGRIKPPNFRVVEPKDANTQVIKVLPDTTKVRPYVSGAVLRNIKFTADRYESFIALQDKLHQNLARNRTLVSMGTHDLDTIQGPFTYEALPPRDIKFIPLNQTKEMNAEELMTFYETDKHLGRYLHIIRDAPVYPVIYDANRIVCSLPPIINGEHSKITLNTTNVFIEITATDMTKLQIVLDMLVTMFSGYVQEPFTVEPVKIISEHNGLTRVTPSLKPRVTHAEVDYLNSCTGLSETPEGLCKLLTKMAYDSRPSDKDPNLLEVSIPPTRADVLHQCDIMEDLAVCYGFNKLPRTAPTRSATIGAPLMINKLADIVRFEAAMAGWSEVLPLILCSHDENFAWLNRKDDGKTAVRLANPKTLEYQIVRTSLLPGLLKTIRENKGHSVPFKIFEVSDVAFKDESSERKARNERHFAAAWCGKSSGFEVVHGLLDRILSMLRTAFLTHDEGLTAKESVDYQVKQNPTKADGYWIEELKEETFFPGHAAAVHLRLGGKDRRIGEFGIIHPTVLEKFDLRYPVSTLEINLEVFL</sequence>
<dbReference type="FunFam" id="3.30.930.10:FF:000052">
    <property type="entry name" value="Phenylalanyl-tRNA synthetase, beta subunit"/>
    <property type="match status" value="1"/>
</dbReference>
<accession>A0A7D5V139</accession>
<evidence type="ECO:0000256" key="10">
    <source>
        <dbReference type="ARBA" id="ARBA00022741"/>
    </source>
</evidence>
<dbReference type="GO" id="GO:0003723">
    <property type="term" value="F:RNA binding"/>
    <property type="evidence" value="ECO:0007669"/>
    <property type="project" value="InterPro"/>
</dbReference>
<dbReference type="PANTHER" id="PTHR10947">
    <property type="entry name" value="PHENYLALANYL-TRNA SYNTHETASE BETA CHAIN AND LEUCINE-RICH REPEAT-CONTAINING PROTEIN 47"/>
    <property type="match status" value="1"/>
</dbReference>
<evidence type="ECO:0000256" key="9">
    <source>
        <dbReference type="ARBA" id="ARBA00022723"/>
    </source>
</evidence>
<dbReference type="InterPro" id="IPR009061">
    <property type="entry name" value="DNA-bd_dom_put_sf"/>
</dbReference>
<comment type="subcellular location">
    <subcellularLocation>
        <location evidence="2">Cytoplasm</location>
    </subcellularLocation>
</comment>
<dbReference type="AlphaFoldDB" id="A0A7D5V139"/>
<evidence type="ECO:0000256" key="3">
    <source>
        <dbReference type="ARBA" id="ARBA00007438"/>
    </source>
</evidence>
<dbReference type="SMART" id="SM00873">
    <property type="entry name" value="B3_4"/>
    <property type="match status" value="1"/>
</dbReference>
<dbReference type="InterPro" id="IPR040659">
    <property type="entry name" value="PhetRS_B1"/>
</dbReference>
<dbReference type="InterPro" id="IPR005147">
    <property type="entry name" value="tRNA_synthase_B5-dom"/>
</dbReference>
<dbReference type="Pfam" id="PF17759">
    <property type="entry name" value="tRNA_synthFbeta"/>
    <property type="match status" value="1"/>
</dbReference>
<keyword evidence="11" id="KW-0067">ATP-binding</keyword>
<evidence type="ECO:0000256" key="15">
    <source>
        <dbReference type="ARBA" id="ARBA00033189"/>
    </source>
</evidence>
<name>A0A7D5V139_9HYPO</name>
<evidence type="ECO:0000256" key="1">
    <source>
        <dbReference type="ARBA" id="ARBA00001946"/>
    </source>
</evidence>
<evidence type="ECO:0000256" key="7">
    <source>
        <dbReference type="ARBA" id="ARBA00022490"/>
    </source>
</evidence>
<keyword evidence="8 18" id="KW-0436">Ligase</keyword>
<dbReference type="FunFam" id="3.30.56.10:FF:000004">
    <property type="entry name" value="Phenylalanyl-tRNA synthetase, beta subunit"/>
    <property type="match status" value="1"/>
</dbReference>
<keyword evidence="13" id="KW-0648">Protein biosynthesis</keyword>
<dbReference type="Gene3D" id="3.30.930.10">
    <property type="entry name" value="Bira Bifunctional Protein, Domain 2"/>
    <property type="match status" value="1"/>
</dbReference>
<dbReference type="InterPro" id="IPR020825">
    <property type="entry name" value="Phe-tRNA_synthase-like_B3/B4"/>
</dbReference>
<dbReference type="NCBIfam" id="TIGR00471">
    <property type="entry name" value="pheT_arch"/>
    <property type="match status" value="1"/>
</dbReference>
<dbReference type="CDD" id="cd00769">
    <property type="entry name" value="PheRS_beta_core"/>
    <property type="match status" value="1"/>
</dbReference>
<dbReference type="InterPro" id="IPR041616">
    <property type="entry name" value="PheRS_beta_core"/>
</dbReference>
<evidence type="ECO:0000256" key="14">
    <source>
        <dbReference type="ARBA" id="ARBA00023146"/>
    </source>
</evidence>
<evidence type="ECO:0000256" key="4">
    <source>
        <dbReference type="ARBA" id="ARBA00011209"/>
    </source>
</evidence>
<evidence type="ECO:0000256" key="8">
    <source>
        <dbReference type="ARBA" id="ARBA00022598"/>
    </source>
</evidence>
<proteinExistence type="inferred from homology"/>
<dbReference type="Pfam" id="PF03484">
    <property type="entry name" value="B5"/>
    <property type="match status" value="1"/>
</dbReference>
<dbReference type="Gene3D" id="3.30.56.10">
    <property type="match status" value="2"/>
</dbReference>
<comment type="catalytic activity">
    <reaction evidence="16">
        <text>tRNA(Phe) + L-phenylalanine + ATP = L-phenylalanyl-tRNA(Phe) + AMP + diphosphate + H(+)</text>
        <dbReference type="Rhea" id="RHEA:19413"/>
        <dbReference type="Rhea" id="RHEA-COMP:9668"/>
        <dbReference type="Rhea" id="RHEA-COMP:9699"/>
        <dbReference type="ChEBI" id="CHEBI:15378"/>
        <dbReference type="ChEBI" id="CHEBI:30616"/>
        <dbReference type="ChEBI" id="CHEBI:33019"/>
        <dbReference type="ChEBI" id="CHEBI:58095"/>
        <dbReference type="ChEBI" id="CHEBI:78442"/>
        <dbReference type="ChEBI" id="CHEBI:78531"/>
        <dbReference type="ChEBI" id="CHEBI:456215"/>
        <dbReference type="EC" id="6.1.1.20"/>
    </reaction>
</comment>
<evidence type="ECO:0000256" key="6">
    <source>
        <dbReference type="ARBA" id="ARBA00017032"/>
    </source>
</evidence>
<comment type="cofactor">
    <cofactor evidence="1">
        <name>Mg(2+)</name>
        <dbReference type="ChEBI" id="CHEBI:18420"/>
    </cofactor>
</comment>
<evidence type="ECO:0000256" key="11">
    <source>
        <dbReference type="ARBA" id="ARBA00022840"/>
    </source>
</evidence>
<dbReference type="Gene3D" id="3.50.40.10">
    <property type="entry name" value="Phenylalanyl-trna Synthetase, Chain B, domain 3"/>
    <property type="match status" value="1"/>
</dbReference>
<dbReference type="EMBL" id="CP058936">
    <property type="protein sequence ID" value="QLI72416.1"/>
    <property type="molecule type" value="Genomic_DNA"/>
</dbReference>
<evidence type="ECO:0000256" key="12">
    <source>
        <dbReference type="ARBA" id="ARBA00022842"/>
    </source>
</evidence>
<dbReference type="InterPro" id="IPR004531">
    <property type="entry name" value="Phe-tRNA-synth_IIc_bsu_arc_euk"/>
</dbReference>
<reference evidence="18 19" key="1">
    <citation type="submission" date="2020-07" db="EMBL/GenBank/DDBJ databases">
        <title>Telomere length de novo assembly of all 7 chromosomes of the fungus, Metarhizium brunneum, using a novel assembly pipeline.</title>
        <authorList>
            <person name="Saud z."/>
            <person name="Kortsinoglou A."/>
            <person name="Kouvelis V.N."/>
            <person name="Butt T.M."/>
        </authorList>
    </citation>
    <scope>NUCLEOTIDE SEQUENCE [LARGE SCALE GENOMIC DNA]</scope>
    <source>
        <strain evidence="18 19">4556</strain>
    </source>
</reference>
<dbReference type="InterPro" id="IPR005146">
    <property type="entry name" value="B3/B4_tRNA-bd"/>
</dbReference>
<evidence type="ECO:0000259" key="17">
    <source>
        <dbReference type="PROSITE" id="PS51483"/>
    </source>
</evidence>
<dbReference type="EC" id="6.1.1.20" evidence="5"/>
<keyword evidence="10" id="KW-0547">Nucleotide-binding</keyword>
<dbReference type="PANTHER" id="PTHR10947:SF0">
    <property type="entry name" value="PHENYLALANINE--TRNA LIGASE BETA SUBUNIT"/>
    <property type="match status" value="1"/>
</dbReference>
<dbReference type="PROSITE" id="PS51483">
    <property type="entry name" value="B5"/>
    <property type="match status" value="1"/>
</dbReference>
<dbReference type="Pfam" id="PF18262">
    <property type="entry name" value="PhetRS_B1"/>
    <property type="match status" value="1"/>
</dbReference>
<dbReference type="RefSeq" id="XP_014542325.1">
    <property type="nucleotide sequence ID" value="XM_014686839.1"/>
</dbReference>
<protein>
    <recommendedName>
        <fullName evidence="6">Phenylalanine--tRNA ligase beta subunit</fullName>
        <ecNumber evidence="5">6.1.1.20</ecNumber>
    </recommendedName>
    <alternativeName>
        <fullName evidence="15">Phenylalanyl-tRNA synthetase beta subunit</fullName>
    </alternativeName>
</protein>
<dbReference type="OrthoDB" id="1698572at2759"/>
<organism evidence="18 19">
    <name type="scientific">Metarhizium brunneum</name>
    <dbReference type="NCBI Taxonomy" id="500148"/>
    <lineage>
        <taxon>Eukaryota</taxon>
        <taxon>Fungi</taxon>
        <taxon>Dikarya</taxon>
        <taxon>Ascomycota</taxon>
        <taxon>Pezizomycotina</taxon>
        <taxon>Sordariomycetes</taxon>
        <taxon>Hypocreomycetidae</taxon>
        <taxon>Hypocreales</taxon>
        <taxon>Clavicipitaceae</taxon>
        <taxon>Metarhizium</taxon>
    </lineage>
</organism>
<dbReference type="SUPFAM" id="SSF46955">
    <property type="entry name" value="Putative DNA-binding domain"/>
    <property type="match status" value="2"/>
</dbReference>
<dbReference type="GO" id="GO:0006432">
    <property type="term" value="P:phenylalanyl-tRNA aminoacylation"/>
    <property type="evidence" value="ECO:0007669"/>
    <property type="project" value="InterPro"/>
</dbReference>
<evidence type="ECO:0000256" key="16">
    <source>
        <dbReference type="ARBA" id="ARBA00049255"/>
    </source>
</evidence>
<comment type="subunit">
    <text evidence="4">Tetramer of two alpha and two beta subunits.</text>
</comment>
<dbReference type="KEGG" id="mbrn:26244839"/>
<dbReference type="GO" id="GO:0000287">
    <property type="term" value="F:magnesium ion binding"/>
    <property type="evidence" value="ECO:0007669"/>
    <property type="project" value="InterPro"/>
</dbReference>
<dbReference type="GO" id="GO:0004826">
    <property type="term" value="F:phenylalanine-tRNA ligase activity"/>
    <property type="evidence" value="ECO:0007669"/>
    <property type="project" value="UniProtKB-EC"/>
</dbReference>